<feature type="compositionally biased region" description="Pro residues" evidence="3">
    <location>
        <begin position="750"/>
        <end position="760"/>
    </location>
</feature>
<accession>A0ABR1JGG1</accession>
<dbReference type="PROSITE" id="PS50961">
    <property type="entry name" value="HTH_LA"/>
    <property type="match status" value="1"/>
</dbReference>
<feature type="compositionally biased region" description="Basic and acidic residues" evidence="3">
    <location>
        <begin position="543"/>
        <end position="556"/>
    </location>
</feature>
<feature type="compositionally biased region" description="Low complexity" evidence="3">
    <location>
        <begin position="128"/>
        <end position="151"/>
    </location>
</feature>
<feature type="compositionally biased region" description="Pro residues" evidence="3">
    <location>
        <begin position="259"/>
        <end position="271"/>
    </location>
</feature>
<feature type="compositionally biased region" description="Polar residues" evidence="3">
    <location>
        <begin position="813"/>
        <end position="823"/>
    </location>
</feature>
<feature type="region of interest" description="Disordered" evidence="3">
    <location>
        <begin position="1010"/>
        <end position="1071"/>
    </location>
</feature>
<sequence length="1071" mass="115923">MTTTTSPAVNVWQARAAARANAAKSDSSSSTVASSSTSTSTTTSVSTTVSLPLINDTDPFIVKPPPRNRPPPPLDDVDNWPEVGKSCTPNEPKKPIAESRKSEKPKSKWVSNPSQERAADTAPPRQLSSTSSGFNSSSQSRSHSRTQSQSGPSKEKERQTTDENAGPNHSRAANRDNSAAAAPQSLSDQRPPLPSTYHHPNPPPPRFASISHHQPPPVYPPYLHTPQFMDPTSSVVNNVVNGVNGMGYYSHSQSHTTSPHPPGPPPLPPPSIHHSHSHSSSMSIPYSYPTYYDNSGYDYATGMWASPGRSVPGSGAASGVNSGYQTPFYGPGHATSGKLMFGSIEGDTEISRGVNERGSTAKKGWAIGEGAGKRKKNKGRKENVVPGASRKGKGKAVAGVGMSEIVKKSVEKGDGKKEENKLVFGTTNSSSTNAPPPPFKRPIHLQTHLQQLPPLTVPVLSPIPPLPSILPTPMSSVPMPIQPLQSTYPPPQHSYYENVSLDDMSWMRQQQQLQQYPPSMGIFGGQVPSGVQMNGDPNLATREGTETREEKIKEGETEGQTDSVTKKTDEENVAVPPSATTDAEFEVRDFGYGFGRSSGSGYAVQDAREGIAARERERMKEREGRPYRGGAAGERSPVQTSPRFASRNLPPDGFPPRGRRGRGRGYRGDRGGRGWYGRGGYNNHNNGQFNSNRGHYSGGGSGGPFSPHNPYSPQNSNGPYPPYGQWAGQPGQYSQYGQYAQAPDPSFTLTPPPAFHPLPIPGDGEGAFYPPYYSGQAQQQPPLPPSLVNGQHSPSSSSSPQVPPQDGPAATAMQGSPNSQQERPIQANPHAPPLPTPITLLSFPLDPTRYYLLGQVEYYMSPQNMAQDLFLRQNMDSRGWIPITLIASFNRVRQLTTDENLVKQAMDLSSVVEVRGDVVRIRGEWERYVLPDAPISRVESGESVNMNVAGYYGGPPPMMGPDGRWYGDYQYPGYHPQQQPQVVPDQQHGEMMNGEILTKDVNGQPLPVPNGEIRQDPPTYVDSGFANEGVEEEEEEEEDEEDVVFVLGNPKETGIQGTGISAGMWSPDRRS</sequence>
<dbReference type="Proteomes" id="UP001498398">
    <property type="component" value="Unassembled WGS sequence"/>
</dbReference>
<dbReference type="SMART" id="SM00715">
    <property type="entry name" value="LA"/>
    <property type="match status" value="1"/>
</dbReference>
<protein>
    <recommendedName>
        <fullName evidence="4">HTH La-type RNA-binding domain-containing protein</fullName>
    </recommendedName>
</protein>
<dbReference type="Pfam" id="PF05383">
    <property type="entry name" value="La"/>
    <property type="match status" value="1"/>
</dbReference>
<feature type="compositionally biased region" description="Basic and acidic residues" evidence="3">
    <location>
        <begin position="91"/>
        <end position="106"/>
    </location>
</feature>
<dbReference type="InterPro" id="IPR036388">
    <property type="entry name" value="WH-like_DNA-bd_sf"/>
</dbReference>
<evidence type="ECO:0000259" key="4">
    <source>
        <dbReference type="PROSITE" id="PS50961"/>
    </source>
</evidence>
<feature type="compositionally biased region" description="Low complexity" evidence="3">
    <location>
        <begin position="727"/>
        <end position="743"/>
    </location>
</feature>
<evidence type="ECO:0000313" key="6">
    <source>
        <dbReference type="Proteomes" id="UP001498398"/>
    </source>
</evidence>
<feature type="region of interest" description="Disordered" evidence="3">
    <location>
        <begin position="613"/>
        <end position="833"/>
    </location>
</feature>
<feature type="region of interest" description="Disordered" evidence="3">
    <location>
        <begin position="357"/>
        <end position="396"/>
    </location>
</feature>
<dbReference type="InterPro" id="IPR006630">
    <property type="entry name" value="La_HTH"/>
</dbReference>
<feature type="region of interest" description="Disordered" evidence="3">
    <location>
        <begin position="534"/>
        <end position="577"/>
    </location>
</feature>
<feature type="compositionally biased region" description="Basic and acidic residues" evidence="3">
    <location>
        <begin position="613"/>
        <end position="626"/>
    </location>
</feature>
<dbReference type="InterPro" id="IPR036390">
    <property type="entry name" value="WH_DNA-bd_sf"/>
</dbReference>
<dbReference type="PANTHER" id="PTHR22792">
    <property type="entry name" value="LUPUS LA PROTEIN-RELATED"/>
    <property type="match status" value="1"/>
</dbReference>
<dbReference type="Gene3D" id="1.10.10.10">
    <property type="entry name" value="Winged helix-like DNA-binding domain superfamily/Winged helix DNA-binding domain"/>
    <property type="match status" value="1"/>
</dbReference>
<dbReference type="EMBL" id="JBANRG010000020">
    <property type="protein sequence ID" value="KAK7456996.1"/>
    <property type="molecule type" value="Genomic_DNA"/>
</dbReference>
<comment type="caution">
    <text evidence="5">The sequence shown here is derived from an EMBL/GenBank/DDBJ whole genome shotgun (WGS) entry which is preliminary data.</text>
</comment>
<dbReference type="CDD" id="cd07323">
    <property type="entry name" value="LAM"/>
    <property type="match status" value="1"/>
</dbReference>
<proteinExistence type="predicted"/>
<evidence type="ECO:0000313" key="5">
    <source>
        <dbReference type="EMBL" id="KAK7456996.1"/>
    </source>
</evidence>
<gene>
    <name evidence="5" type="ORF">VKT23_010299</name>
</gene>
<name>A0ABR1JGG1_9AGAR</name>
<dbReference type="SUPFAM" id="SSF46785">
    <property type="entry name" value="Winged helix' DNA-binding domain"/>
    <property type="match status" value="1"/>
</dbReference>
<evidence type="ECO:0000256" key="2">
    <source>
        <dbReference type="PROSITE-ProRule" id="PRU00332"/>
    </source>
</evidence>
<reference evidence="5 6" key="1">
    <citation type="submission" date="2024-01" db="EMBL/GenBank/DDBJ databases">
        <title>A draft genome for the cacao thread blight pathogen Marasmiellus scandens.</title>
        <authorList>
            <person name="Baruah I.K."/>
            <person name="Leung J."/>
            <person name="Bukari Y."/>
            <person name="Amoako-Attah I."/>
            <person name="Meinhardt L.W."/>
            <person name="Bailey B.A."/>
            <person name="Cohen S.P."/>
        </authorList>
    </citation>
    <scope>NUCLEOTIDE SEQUENCE [LARGE SCALE GENOMIC DNA]</scope>
    <source>
        <strain evidence="5 6">GH-19</strain>
    </source>
</reference>
<keyword evidence="6" id="KW-1185">Reference proteome</keyword>
<keyword evidence="1 2" id="KW-0694">RNA-binding</keyword>
<feature type="compositionally biased region" description="Low complexity" evidence="3">
    <location>
        <begin position="246"/>
        <end position="258"/>
    </location>
</feature>
<feature type="compositionally biased region" description="Acidic residues" evidence="3">
    <location>
        <begin position="1029"/>
        <end position="1043"/>
    </location>
</feature>
<feature type="region of interest" description="Disordered" evidence="3">
    <location>
        <begin position="246"/>
        <end position="280"/>
    </location>
</feature>
<feature type="compositionally biased region" description="Low complexity" evidence="3">
    <location>
        <begin position="16"/>
        <end position="50"/>
    </location>
</feature>
<feature type="region of interest" description="Disordered" evidence="3">
    <location>
        <begin position="16"/>
        <end position="224"/>
    </location>
</feature>
<feature type="domain" description="HTH La-type RNA-binding" evidence="4">
    <location>
        <begin position="842"/>
        <end position="931"/>
    </location>
</feature>
<organism evidence="5 6">
    <name type="scientific">Marasmiellus scandens</name>
    <dbReference type="NCBI Taxonomy" id="2682957"/>
    <lineage>
        <taxon>Eukaryota</taxon>
        <taxon>Fungi</taxon>
        <taxon>Dikarya</taxon>
        <taxon>Basidiomycota</taxon>
        <taxon>Agaricomycotina</taxon>
        <taxon>Agaricomycetes</taxon>
        <taxon>Agaricomycetidae</taxon>
        <taxon>Agaricales</taxon>
        <taxon>Marasmiineae</taxon>
        <taxon>Omphalotaceae</taxon>
        <taxon>Marasmiellus</taxon>
    </lineage>
</organism>
<evidence type="ECO:0000256" key="3">
    <source>
        <dbReference type="SAM" id="MobiDB-lite"/>
    </source>
</evidence>
<feature type="compositionally biased region" description="Polar residues" evidence="3">
    <location>
        <begin position="682"/>
        <end position="694"/>
    </location>
</feature>
<evidence type="ECO:0000256" key="1">
    <source>
        <dbReference type="ARBA" id="ARBA00022884"/>
    </source>
</evidence>
<feature type="compositionally biased region" description="Pro residues" evidence="3">
    <location>
        <begin position="62"/>
        <end position="74"/>
    </location>
</feature>
<dbReference type="InterPro" id="IPR045180">
    <property type="entry name" value="La_dom_prot"/>
</dbReference>
<feature type="compositionally biased region" description="Polar residues" evidence="3">
    <location>
        <begin position="709"/>
        <end position="718"/>
    </location>
</feature>
<dbReference type="PANTHER" id="PTHR22792:SF132">
    <property type="entry name" value="LA-RELATED PROTEIN 1"/>
    <property type="match status" value="1"/>
</dbReference>